<dbReference type="FunFam" id="2.70.70.10:FF:000001">
    <property type="entry name" value="PTS system glucose-specific IIA component"/>
    <property type="match status" value="1"/>
</dbReference>
<evidence type="ECO:0000256" key="6">
    <source>
        <dbReference type="ARBA" id="ARBA00022777"/>
    </source>
</evidence>
<name>A0A5J4JGP6_9BACI</name>
<keyword evidence="9" id="KW-1185">Reference proteome</keyword>
<gene>
    <name evidence="8" type="primary">ypqE</name>
    <name evidence="8" type="ORF">BpJC7_25660</name>
</gene>
<evidence type="ECO:0000259" key="7">
    <source>
        <dbReference type="PROSITE" id="PS51093"/>
    </source>
</evidence>
<accession>A0A5J4JGP6</accession>
<dbReference type="InterPro" id="IPR011055">
    <property type="entry name" value="Dup_hybrid_motif"/>
</dbReference>
<evidence type="ECO:0000313" key="9">
    <source>
        <dbReference type="Proteomes" id="UP000391919"/>
    </source>
</evidence>
<dbReference type="PANTHER" id="PTHR45008">
    <property type="entry name" value="PTS SYSTEM GLUCOSE-SPECIFIC EIIA COMPONENT"/>
    <property type="match status" value="1"/>
</dbReference>
<dbReference type="AlphaFoldDB" id="A0A5J4JGP6"/>
<evidence type="ECO:0000313" key="8">
    <source>
        <dbReference type="EMBL" id="GER71263.1"/>
    </source>
</evidence>
<comment type="caution">
    <text evidence="8">The sequence shown here is derived from an EMBL/GenBank/DDBJ whole genome shotgun (WGS) entry which is preliminary data.</text>
</comment>
<dbReference type="GO" id="GO:0016301">
    <property type="term" value="F:kinase activity"/>
    <property type="evidence" value="ECO:0007669"/>
    <property type="project" value="UniProtKB-KW"/>
</dbReference>
<dbReference type="Gene3D" id="2.70.70.10">
    <property type="entry name" value="Glucose Permease (Domain IIA)"/>
    <property type="match status" value="1"/>
</dbReference>
<dbReference type="Proteomes" id="UP000391919">
    <property type="component" value="Unassembled WGS sequence"/>
</dbReference>
<keyword evidence="5" id="KW-0598">Phosphotransferase system</keyword>
<dbReference type="GO" id="GO:0009401">
    <property type="term" value="P:phosphoenolpyruvate-dependent sugar phosphotransferase system"/>
    <property type="evidence" value="ECO:0007669"/>
    <property type="project" value="UniProtKB-KW"/>
</dbReference>
<organism evidence="8 9">
    <name type="scientific">Weizmannia acidilactici</name>
    <dbReference type="NCBI Taxonomy" id="2607726"/>
    <lineage>
        <taxon>Bacteria</taxon>
        <taxon>Bacillati</taxon>
        <taxon>Bacillota</taxon>
        <taxon>Bacilli</taxon>
        <taxon>Bacillales</taxon>
        <taxon>Bacillaceae</taxon>
        <taxon>Heyndrickxia</taxon>
    </lineage>
</organism>
<comment type="subcellular location">
    <subcellularLocation>
        <location evidence="1">Cytoplasm</location>
    </subcellularLocation>
</comment>
<evidence type="ECO:0000256" key="3">
    <source>
        <dbReference type="ARBA" id="ARBA00022597"/>
    </source>
</evidence>
<dbReference type="InterPro" id="IPR001127">
    <property type="entry name" value="PTS_EIIA_1_perm"/>
</dbReference>
<proteinExistence type="predicted"/>
<reference evidence="8 9" key="1">
    <citation type="submission" date="2019-09" db="EMBL/GenBank/DDBJ databases">
        <title>Draft genome sequence of Bacillus sp. JC-7.</title>
        <authorList>
            <person name="Tanaka N."/>
            <person name="Shiwa Y."/>
            <person name="Fujita N."/>
            <person name="Tanasupawat S."/>
        </authorList>
    </citation>
    <scope>NUCLEOTIDE SEQUENCE [LARGE SCALE GENOMIC DNA]</scope>
    <source>
        <strain evidence="8 9">JC-7</strain>
    </source>
</reference>
<dbReference type="PROSITE" id="PS51093">
    <property type="entry name" value="PTS_EIIA_TYPE_1"/>
    <property type="match status" value="1"/>
</dbReference>
<sequence>MFKLFQKKPQEEHIYAPLKGEAVAIEAVPDPTFAEKMMGDGIAIKPVDGKLVAPFDGEVIQVFPTKHAIGLRGTSGLELLIHIGLETVSLNGKGFEAAVKAGDKVKKGDPLITFNLAFIKEWAADSITSIVITNGEKVKSLEKKTGVEALAGETEIMTAQL</sequence>
<evidence type="ECO:0000256" key="2">
    <source>
        <dbReference type="ARBA" id="ARBA00022448"/>
    </source>
</evidence>
<feature type="domain" description="PTS EIIA type-1" evidence="7">
    <location>
        <begin position="30"/>
        <end position="134"/>
    </location>
</feature>
<protein>
    <submittedName>
        <fullName evidence="8">Phosphotransferase enzyme IIA component YpqE</fullName>
    </submittedName>
</protein>
<evidence type="ECO:0000256" key="5">
    <source>
        <dbReference type="ARBA" id="ARBA00022683"/>
    </source>
</evidence>
<dbReference type="RefSeq" id="WP_151681572.1">
    <property type="nucleotide sequence ID" value="NZ_BKZP01000020.1"/>
</dbReference>
<dbReference type="PROSITE" id="PS00371">
    <property type="entry name" value="PTS_EIIA_TYPE_1_HIS"/>
    <property type="match status" value="1"/>
</dbReference>
<dbReference type="SUPFAM" id="SSF51261">
    <property type="entry name" value="Duplicated hybrid motif"/>
    <property type="match status" value="1"/>
</dbReference>
<dbReference type="GO" id="GO:0005737">
    <property type="term" value="C:cytoplasm"/>
    <property type="evidence" value="ECO:0007669"/>
    <property type="project" value="UniProtKB-SubCell"/>
</dbReference>
<dbReference type="PANTHER" id="PTHR45008:SF1">
    <property type="entry name" value="PTS SYSTEM GLUCOSE-SPECIFIC EIIA COMPONENT"/>
    <property type="match status" value="1"/>
</dbReference>
<dbReference type="EMBL" id="BKZQ01000042">
    <property type="protein sequence ID" value="GER71263.1"/>
    <property type="molecule type" value="Genomic_DNA"/>
</dbReference>
<keyword evidence="2" id="KW-0813">Transport</keyword>
<dbReference type="NCBIfam" id="TIGR00830">
    <property type="entry name" value="PTBA"/>
    <property type="match status" value="1"/>
</dbReference>
<keyword evidence="4" id="KW-0808">Transferase</keyword>
<dbReference type="InterPro" id="IPR050890">
    <property type="entry name" value="PTS_EIIA_component"/>
</dbReference>
<evidence type="ECO:0000256" key="4">
    <source>
        <dbReference type="ARBA" id="ARBA00022679"/>
    </source>
</evidence>
<dbReference type="Pfam" id="PF00358">
    <property type="entry name" value="PTS_EIIA_1"/>
    <property type="match status" value="1"/>
</dbReference>
<keyword evidence="3" id="KW-0762">Sugar transport</keyword>
<evidence type="ECO:0000256" key="1">
    <source>
        <dbReference type="ARBA" id="ARBA00004496"/>
    </source>
</evidence>
<keyword evidence="6" id="KW-0418">Kinase</keyword>